<dbReference type="RefSeq" id="WP_193158031.1">
    <property type="nucleotide sequence ID" value="NZ_CP065219.1"/>
</dbReference>
<protein>
    <submittedName>
        <fullName evidence="1">Uncharacterized protein</fullName>
    </submittedName>
</protein>
<evidence type="ECO:0000313" key="2">
    <source>
        <dbReference type="Proteomes" id="UP000594435"/>
    </source>
</evidence>
<accession>A0AAJ4IGR5</accession>
<evidence type="ECO:0000313" key="1">
    <source>
        <dbReference type="EMBL" id="QPL56611.1"/>
    </source>
</evidence>
<sequence>MNLLLCTKFDESDAPLSYGWMVSAHSYEGIQLIELGDTTVDPVVSAGRAVSHRNVMDYQPCRAQDVLKYTARSWTERGRANRMFEDDVTNVAFNTIDFILESGVYTEYNLSEKQ</sequence>
<dbReference type="AlphaFoldDB" id="A0AAJ4IGR5"/>
<gene>
    <name evidence="1" type="ORF">I3X05_23510</name>
</gene>
<dbReference type="Proteomes" id="UP000594435">
    <property type="component" value="Plasmid pVN20-VB00237"/>
</dbReference>
<geneLocation type="plasmid" evidence="1 2">
    <name>pVN20-VB00237</name>
</geneLocation>
<proteinExistence type="predicted"/>
<name>A0AAJ4IGR5_9VIBR</name>
<keyword evidence="1" id="KW-0614">Plasmid</keyword>
<dbReference type="EMBL" id="CP065219">
    <property type="protein sequence ID" value="QPL56611.1"/>
    <property type="molecule type" value="Genomic_DNA"/>
</dbReference>
<organism evidence="1 2">
    <name type="scientific">Vibrio navarrensis</name>
    <dbReference type="NCBI Taxonomy" id="29495"/>
    <lineage>
        <taxon>Bacteria</taxon>
        <taxon>Pseudomonadati</taxon>
        <taxon>Pseudomonadota</taxon>
        <taxon>Gammaproteobacteria</taxon>
        <taxon>Vibrionales</taxon>
        <taxon>Vibrionaceae</taxon>
        <taxon>Vibrio</taxon>
    </lineage>
</organism>
<reference evidence="1 2" key="1">
    <citation type="submission" date="2020-11" db="EMBL/GenBank/DDBJ databases">
        <title>Complete and Circularized Genome Assembly of a human isolate of Vibrio navarrensis biotype pommerensis with MiSeq and MinION Sequence Data.</title>
        <authorList>
            <person name="Schwartz K."/>
            <person name="Borowiak M."/>
            <person name="Deneke C."/>
            <person name="Balau V."/>
            <person name="Metelmann C."/>
            <person name="Strauch E."/>
        </authorList>
    </citation>
    <scope>NUCLEOTIDE SEQUENCE [LARGE SCALE GENOMIC DNA]</scope>
    <source>
        <strain evidence="1 2">20-VB00237</strain>
        <plasmid evidence="1 2">pVN20-VB00237</plasmid>
    </source>
</reference>